<feature type="region of interest" description="Disordered" evidence="2">
    <location>
        <begin position="1"/>
        <end position="39"/>
    </location>
</feature>
<gene>
    <name evidence="3" type="ordered locus">cce_4121</name>
</gene>
<feature type="coiled-coil region" evidence="1">
    <location>
        <begin position="43"/>
        <end position="139"/>
    </location>
</feature>
<protein>
    <submittedName>
        <fullName evidence="3">Uncharacterized protein</fullName>
    </submittedName>
</protein>
<evidence type="ECO:0000313" key="4">
    <source>
        <dbReference type="Proteomes" id="UP000001203"/>
    </source>
</evidence>
<dbReference type="EMBL" id="CP000806">
    <property type="protein sequence ID" value="ACB53469.1"/>
    <property type="molecule type" value="Genomic_DNA"/>
</dbReference>
<reference evidence="3 4" key="1">
    <citation type="journal article" date="2008" name="Proc. Natl. Acad. Sci. U.S.A.">
        <title>The genome of Cyanothece 51142, a unicellular diazotrophic cyanobacterium important in the marine nitrogen cycle.</title>
        <authorList>
            <person name="Welsh E.A."/>
            <person name="Liberton M."/>
            <person name="Stoeckel J."/>
            <person name="Loh T."/>
            <person name="Elvitigala T."/>
            <person name="Wang C."/>
            <person name="Wollam A."/>
            <person name="Fulton R.S."/>
            <person name="Clifton S.W."/>
            <person name="Jacobs J.M."/>
            <person name="Aurora R."/>
            <person name="Ghosh B.K."/>
            <person name="Sherman L.A."/>
            <person name="Smith R.D."/>
            <person name="Wilson R.K."/>
            <person name="Pakrasi H.B."/>
        </authorList>
    </citation>
    <scope>NUCLEOTIDE SEQUENCE [LARGE SCALE GENOMIC DNA]</scope>
    <source>
        <strain evidence="4">ATCC 51142 / BH68</strain>
    </source>
</reference>
<evidence type="ECO:0000256" key="1">
    <source>
        <dbReference type="SAM" id="Coils"/>
    </source>
</evidence>
<evidence type="ECO:0000256" key="2">
    <source>
        <dbReference type="SAM" id="MobiDB-lite"/>
    </source>
</evidence>
<keyword evidence="4" id="KW-1185">Reference proteome</keyword>
<dbReference type="HOGENOM" id="CLU_1413088_0_0_3"/>
<name>B1WRM8_CROS5</name>
<dbReference type="KEGG" id="cyt:cce_4121"/>
<keyword evidence="1" id="KW-0175">Coiled coil</keyword>
<feature type="compositionally biased region" description="Polar residues" evidence="2">
    <location>
        <begin position="21"/>
        <end position="39"/>
    </location>
</feature>
<organism evidence="3 4">
    <name type="scientific">Crocosphaera subtropica (strain ATCC 51142 / BH68)</name>
    <name type="common">Cyanothece sp. (strain ATCC 51142)</name>
    <dbReference type="NCBI Taxonomy" id="43989"/>
    <lineage>
        <taxon>Bacteria</taxon>
        <taxon>Bacillati</taxon>
        <taxon>Cyanobacteriota</taxon>
        <taxon>Cyanophyceae</taxon>
        <taxon>Oscillatoriophycideae</taxon>
        <taxon>Chroococcales</taxon>
        <taxon>Aphanothecaceae</taxon>
        <taxon>Crocosphaera</taxon>
        <taxon>Crocosphaera subtropica</taxon>
    </lineage>
</organism>
<sequence length="192" mass="21952">MESIMTKKELSDLIREEAKNNSESTSETLQTPTVPSNRTRMTKAQLDELITQLNQALQQEKKQVDTLQHQVKTLETEINDERELSSRLQNELKEAEDYQSQLNEQKQLVEKLYTQLQQKEELAVELAEKNELIATLQAKLQETPQPLATTESSQELLVKETALTRQARELEPFAAPASASKPLTNEDIGWFD</sequence>
<dbReference type="Proteomes" id="UP000001203">
    <property type="component" value="Chromosome circular"/>
</dbReference>
<proteinExistence type="predicted"/>
<feature type="compositionally biased region" description="Basic and acidic residues" evidence="2">
    <location>
        <begin position="1"/>
        <end position="20"/>
    </location>
</feature>
<dbReference type="STRING" id="43989.cce_4121"/>
<feature type="region of interest" description="Disordered" evidence="2">
    <location>
        <begin position="169"/>
        <end position="192"/>
    </location>
</feature>
<evidence type="ECO:0000313" key="3">
    <source>
        <dbReference type="EMBL" id="ACB53469.1"/>
    </source>
</evidence>
<accession>B1WRM8</accession>
<dbReference type="eggNOG" id="ENOG5033B8G">
    <property type="taxonomic scope" value="Bacteria"/>
</dbReference>
<dbReference type="AlphaFoldDB" id="B1WRM8"/>